<gene>
    <name evidence="1" type="ORF">JZ751_026806</name>
</gene>
<dbReference type="Proteomes" id="UP000824540">
    <property type="component" value="Unassembled WGS sequence"/>
</dbReference>
<evidence type="ECO:0000313" key="1">
    <source>
        <dbReference type="EMBL" id="KAG9350444.1"/>
    </source>
</evidence>
<dbReference type="OrthoDB" id="8956173at2759"/>
<accession>A0A8T2PD12</accession>
<reference evidence="1" key="1">
    <citation type="thesis" date="2021" institute="BYU ScholarsArchive" country="Provo, UT, USA">
        <title>Applications of and Algorithms for Genome Assembly and Genomic Analyses with an Emphasis on Marine Teleosts.</title>
        <authorList>
            <person name="Pickett B.D."/>
        </authorList>
    </citation>
    <scope>NUCLEOTIDE SEQUENCE</scope>
    <source>
        <strain evidence="1">HI-2016</strain>
    </source>
</reference>
<comment type="caution">
    <text evidence="1">The sequence shown here is derived from an EMBL/GenBank/DDBJ whole genome shotgun (WGS) entry which is preliminary data.</text>
</comment>
<sequence length="189" mass="22413">MAVLHTCLEQSNSWGNSYIWMSDLGLQENVVNVHQRQKEAVRQTVCLRQVWSEDRKPHWATVPYDVPSMSTIRQRHRHNLKRRRWRRRKCRALREFQARLQRPLEEEDWEKEIKESSSPSKDWSKGVYDSVYDPEDVICPSLQQMTLSAVQNLSPKYAPYSPAVHHMSPVKWVQHAHHVVADQFEDAEE</sequence>
<dbReference type="EMBL" id="JAFBMS010000008">
    <property type="protein sequence ID" value="KAG9350444.1"/>
    <property type="molecule type" value="Genomic_DNA"/>
</dbReference>
<keyword evidence="2" id="KW-1185">Reference proteome</keyword>
<proteinExistence type="predicted"/>
<evidence type="ECO:0000313" key="2">
    <source>
        <dbReference type="Proteomes" id="UP000824540"/>
    </source>
</evidence>
<protein>
    <submittedName>
        <fullName evidence="1">Uncharacterized protein</fullName>
    </submittedName>
</protein>
<organism evidence="1 2">
    <name type="scientific">Albula glossodonta</name>
    <name type="common">roundjaw bonefish</name>
    <dbReference type="NCBI Taxonomy" id="121402"/>
    <lineage>
        <taxon>Eukaryota</taxon>
        <taxon>Metazoa</taxon>
        <taxon>Chordata</taxon>
        <taxon>Craniata</taxon>
        <taxon>Vertebrata</taxon>
        <taxon>Euteleostomi</taxon>
        <taxon>Actinopterygii</taxon>
        <taxon>Neopterygii</taxon>
        <taxon>Teleostei</taxon>
        <taxon>Albuliformes</taxon>
        <taxon>Albulidae</taxon>
        <taxon>Albula</taxon>
    </lineage>
</organism>
<name>A0A8T2PD12_9TELE</name>
<dbReference type="AlphaFoldDB" id="A0A8T2PD12"/>